<organism evidence="1">
    <name type="scientific">Pseudomonas phage PA_L9</name>
    <dbReference type="NCBI Taxonomy" id="3232177"/>
    <lineage>
        <taxon>Viruses</taxon>
        <taxon>Duplodnaviria</taxon>
        <taxon>Heunggongvirae</taxon>
        <taxon>Uroviricota</taxon>
        <taxon>Caudoviricetes</taxon>
        <taxon>Samunavirus</taxon>
    </lineage>
</organism>
<gene>
    <name evidence="1" type="primary">PAL9_106</name>
</gene>
<accession>A0AAU8L1J2</accession>
<dbReference type="EMBL" id="PP869205">
    <property type="protein sequence ID" value="XCN28498.1"/>
    <property type="molecule type" value="Genomic_DNA"/>
</dbReference>
<proteinExistence type="predicted"/>
<name>A0AAU8L1J2_9CAUD</name>
<sequence length="83" mass="9143">MYRMRCKMICHSVTEPQGSNDPKMCGVSFGAVWSPDSGKPEDENAVFGKFTPSGHVNLTIVEEVAKNLKVGQAYYVDFSEAPQ</sequence>
<evidence type="ECO:0000313" key="1">
    <source>
        <dbReference type="EMBL" id="XCN28498.1"/>
    </source>
</evidence>
<reference evidence="1" key="1">
    <citation type="submission" date="2024-06" db="EMBL/GenBank/DDBJ databases">
        <authorList>
            <person name="Ma Y."/>
            <person name="Tan X."/>
            <person name="Yang Y."/>
        </authorList>
    </citation>
    <scope>NUCLEOTIDE SEQUENCE</scope>
</reference>
<protein>
    <submittedName>
        <fullName evidence="1">Uncharacterized protein</fullName>
    </submittedName>
</protein>